<proteinExistence type="predicted"/>
<evidence type="ECO:0000313" key="1">
    <source>
        <dbReference type="EMBL" id="QJA91967.1"/>
    </source>
</evidence>
<organism evidence="1">
    <name type="scientific">viral metagenome</name>
    <dbReference type="NCBI Taxonomy" id="1070528"/>
    <lineage>
        <taxon>unclassified sequences</taxon>
        <taxon>metagenomes</taxon>
        <taxon>organismal metagenomes</taxon>
    </lineage>
</organism>
<sequence length="187" mass="22229">MASFESDLAFQKKMQRHIDAVYQKRWPGIIIDRDCRAGPAGKHADRKRAIDVIVEHSLGWTLTIQEKVRRGKVWTYSLERDREPDFTQEYRNAVGTEHEEPGEWFHLWAQLYFFGWESPNEDGLIAWLMMDIFRYKMIVHAKGGLDRLGRLNPNARHGRSNFYSIPISRLHEHKAFPWHEGLERWLK</sequence>
<protein>
    <submittedName>
        <fullName evidence="1">Uncharacterized protein</fullName>
    </submittedName>
</protein>
<gene>
    <name evidence="1" type="ORF">MM415B03221_0005</name>
</gene>
<reference evidence="1" key="1">
    <citation type="submission" date="2020-03" db="EMBL/GenBank/DDBJ databases">
        <title>The deep terrestrial virosphere.</title>
        <authorList>
            <person name="Holmfeldt K."/>
            <person name="Nilsson E."/>
            <person name="Simone D."/>
            <person name="Lopez-Fernandez M."/>
            <person name="Wu X."/>
            <person name="de Brujin I."/>
            <person name="Lundin D."/>
            <person name="Andersson A."/>
            <person name="Bertilsson S."/>
            <person name="Dopson M."/>
        </authorList>
    </citation>
    <scope>NUCLEOTIDE SEQUENCE</scope>
    <source>
        <strain evidence="1">MM415B03221</strain>
    </source>
</reference>
<dbReference type="EMBL" id="MT143027">
    <property type="protein sequence ID" value="QJA91967.1"/>
    <property type="molecule type" value="Genomic_DNA"/>
</dbReference>
<name>A0A6M3LA47_9ZZZZ</name>
<accession>A0A6M3LA47</accession>
<dbReference type="AlphaFoldDB" id="A0A6M3LA47"/>